<dbReference type="OrthoDB" id="2967946at2"/>
<evidence type="ECO:0000313" key="3">
    <source>
        <dbReference type="Proteomes" id="UP000252731"/>
    </source>
</evidence>
<proteinExistence type="predicted"/>
<keyword evidence="1" id="KW-1133">Transmembrane helix</keyword>
<feature type="transmembrane region" description="Helical" evidence="1">
    <location>
        <begin position="49"/>
        <end position="67"/>
    </location>
</feature>
<keyword evidence="1" id="KW-0812">Transmembrane</keyword>
<dbReference type="EMBL" id="QNSF01000025">
    <property type="protein sequence ID" value="RBP86578.1"/>
    <property type="molecule type" value="Genomic_DNA"/>
</dbReference>
<dbReference type="RefSeq" id="WP_113885535.1">
    <property type="nucleotide sequence ID" value="NZ_QNSF01000025.1"/>
</dbReference>
<sequence>MDDFKQQMKTSLDESVFNGLDISPKDKMRFIQQVKSKAHQKKSGKRMPFYPQLVAAVMVLLITGVLLKTFTGADSGTAAFIEKEAEAVFGKDLIIPEFKQFEISFAAITIPEFLDKPSDLSISYSDDKKEIDPVFDEDEEKVKWEKAQESKLLYGPYSGKEYFRIQYRSGQVEPGDSNEVKKKTINGIPLEYQYINKESGEFVFAYINHNGGAYLFEFNLGQEFTKTDADQVLEEFVEQLE</sequence>
<evidence type="ECO:0000313" key="2">
    <source>
        <dbReference type="EMBL" id="RBP86578.1"/>
    </source>
</evidence>
<name>A0A366JHU1_CYTFI</name>
<protein>
    <recommendedName>
        <fullName evidence="4">DUF4367 domain-containing protein</fullName>
    </recommendedName>
</protein>
<dbReference type="Proteomes" id="UP000252731">
    <property type="component" value="Unassembled WGS sequence"/>
</dbReference>
<dbReference type="AlphaFoldDB" id="A0A366JHU1"/>
<keyword evidence="1" id="KW-0472">Membrane</keyword>
<comment type="caution">
    <text evidence="2">The sequence shown here is derived from an EMBL/GenBank/DDBJ whole genome shotgun (WGS) entry which is preliminary data.</text>
</comment>
<evidence type="ECO:0008006" key="4">
    <source>
        <dbReference type="Google" id="ProtNLM"/>
    </source>
</evidence>
<keyword evidence="3" id="KW-1185">Reference proteome</keyword>
<evidence type="ECO:0000256" key="1">
    <source>
        <dbReference type="SAM" id="Phobius"/>
    </source>
</evidence>
<accession>A0A366JHU1</accession>
<gene>
    <name evidence="2" type="ORF">DFO70_12546</name>
</gene>
<organism evidence="2 3">
    <name type="scientific">Cytobacillus firmus</name>
    <name type="common">Bacillus firmus</name>
    <dbReference type="NCBI Taxonomy" id="1399"/>
    <lineage>
        <taxon>Bacteria</taxon>
        <taxon>Bacillati</taxon>
        <taxon>Bacillota</taxon>
        <taxon>Bacilli</taxon>
        <taxon>Bacillales</taxon>
        <taxon>Bacillaceae</taxon>
        <taxon>Cytobacillus</taxon>
    </lineage>
</organism>
<reference evidence="2 3" key="1">
    <citation type="submission" date="2018-06" db="EMBL/GenBank/DDBJ databases">
        <title>Freshwater and sediment microbial communities from various areas in North America, analyzing microbe dynamics in response to fracking.</title>
        <authorList>
            <person name="Lamendella R."/>
        </authorList>
    </citation>
    <scope>NUCLEOTIDE SEQUENCE [LARGE SCALE GENOMIC DNA]</scope>
    <source>
        <strain evidence="2 3">14_TX</strain>
    </source>
</reference>